<feature type="binding site" evidence="12">
    <location>
        <position position="499"/>
    </location>
    <ligand>
        <name>Zn(2+)</name>
        <dbReference type="ChEBI" id="CHEBI:29105"/>
        <label>1</label>
    </ligand>
</feature>
<dbReference type="FunFam" id="3.40.50.300:FF:000489">
    <property type="entry name" value="Primosome assembly protein PriA"/>
    <property type="match status" value="1"/>
</dbReference>
<evidence type="ECO:0000256" key="2">
    <source>
        <dbReference type="ARBA" id="ARBA00022705"/>
    </source>
</evidence>
<dbReference type="Pfam" id="PF18319">
    <property type="entry name" value="Zn_ribbon_PriA"/>
    <property type="match status" value="1"/>
</dbReference>
<dbReference type="Gene3D" id="3.40.1440.60">
    <property type="entry name" value="PriA, 3(prime) DNA-binding domain"/>
    <property type="match status" value="1"/>
</dbReference>
<dbReference type="InterPro" id="IPR042115">
    <property type="entry name" value="PriA_3primeBD_sf"/>
</dbReference>
<comment type="similarity">
    <text evidence="12">Belongs to the helicase family. PriA subfamily.</text>
</comment>
<evidence type="ECO:0000256" key="6">
    <source>
        <dbReference type="ARBA" id="ARBA00022806"/>
    </source>
</evidence>
<keyword evidence="3 12" id="KW-0479">Metal-binding</keyword>
<dbReference type="InterPro" id="IPR005259">
    <property type="entry name" value="PriA"/>
</dbReference>
<comment type="function">
    <text evidence="12">Initiates the restart of stalled replication forks, which reloads the replicative helicase on sites other than the origin of replication. Recognizes and binds to abandoned replication forks and remodels them to uncover a helicase loading site. Promotes assembly of the primosome at these replication forks.</text>
</comment>
<gene>
    <name evidence="12" type="primary">priA</name>
    <name evidence="15" type="ORF">SAMN04488692_10410</name>
</gene>
<feature type="domain" description="Helicase ATP-binding" evidence="13">
    <location>
        <begin position="231"/>
        <end position="397"/>
    </location>
</feature>
<evidence type="ECO:0000313" key="16">
    <source>
        <dbReference type="Proteomes" id="UP000199476"/>
    </source>
</evidence>
<feature type="binding site" evidence="12">
    <location>
        <position position="459"/>
    </location>
    <ligand>
        <name>Zn(2+)</name>
        <dbReference type="ChEBI" id="CHEBI:29105"/>
        <label>1</label>
    </ligand>
</feature>
<comment type="subunit">
    <text evidence="12">Component of the replication restart primosome.</text>
</comment>
<name>A0A1G9JJ43_9FIRM</name>
<dbReference type="InterPro" id="IPR041236">
    <property type="entry name" value="PriA_C"/>
</dbReference>
<feature type="binding site" evidence="12">
    <location>
        <position position="489"/>
    </location>
    <ligand>
        <name>Zn(2+)</name>
        <dbReference type="ChEBI" id="CHEBI:29105"/>
        <label>2</label>
    </ligand>
</feature>
<keyword evidence="1 12" id="KW-0639">Primosome</keyword>
<dbReference type="PROSITE" id="PS51192">
    <property type="entry name" value="HELICASE_ATP_BIND_1"/>
    <property type="match status" value="1"/>
</dbReference>
<evidence type="ECO:0000259" key="14">
    <source>
        <dbReference type="PROSITE" id="PS51194"/>
    </source>
</evidence>
<dbReference type="Pfam" id="PF00271">
    <property type="entry name" value="Helicase_C"/>
    <property type="match status" value="1"/>
</dbReference>
<dbReference type="STRING" id="321763.SAMN04488692_10410"/>
<evidence type="ECO:0000256" key="12">
    <source>
        <dbReference type="HAMAP-Rule" id="MF_00983"/>
    </source>
</evidence>
<dbReference type="OrthoDB" id="9759544at2"/>
<dbReference type="SMART" id="SM00490">
    <property type="entry name" value="HELICc"/>
    <property type="match status" value="1"/>
</dbReference>
<dbReference type="AlphaFoldDB" id="A0A1G9JJ43"/>
<evidence type="ECO:0000256" key="1">
    <source>
        <dbReference type="ARBA" id="ARBA00022515"/>
    </source>
</evidence>
<feature type="binding site" evidence="12">
    <location>
        <position position="502"/>
    </location>
    <ligand>
        <name>Zn(2+)</name>
        <dbReference type="ChEBI" id="CHEBI:29105"/>
        <label>1</label>
    </ligand>
</feature>
<dbReference type="GO" id="GO:0006302">
    <property type="term" value="P:double-strand break repair"/>
    <property type="evidence" value="ECO:0007669"/>
    <property type="project" value="InterPro"/>
</dbReference>
<feature type="binding site" evidence="12">
    <location>
        <position position="471"/>
    </location>
    <ligand>
        <name>Zn(2+)</name>
        <dbReference type="ChEBI" id="CHEBI:29105"/>
        <label>2</label>
    </ligand>
</feature>
<dbReference type="HAMAP" id="MF_00983">
    <property type="entry name" value="PriA"/>
    <property type="match status" value="1"/>
</dbReference>
<dbReference type="PANTHER" id="PTHR30580:SF0">
    <property type="entry name" value="PRIMOSOMAL PROTEIN N"/>
    <property type="match status" value="1"/>
</dbReference>
<dbReference type="InterPro" id="IPR014001">
    <property type="entry name" value="Helicase_ATP-bd"/>
</dbReference>
<dbReference type="GO" id="GO:0006310">
    <property type="term" value="P:DNA recombination"/>
    <property type="evidence" value="ECO:0007669"/>
    <property type="project" value="InterPro"/>
</dbReference>
<dbReference type="RefSeq" id="WP_089758423.1">
    <property type="nucleotide sequence ID" value="NZ_FNGO01000004.1"/>
</dbReference>
<feature type="binding site" evidence="12">
    <location>
        <position position="468"/>
    </location>
    <ligand>
        <name>Zn(2+)</name>
        <dbReference type="ChEBI" id="CHEBI:29105"/>
        <label>2</label>
    </ligand>
</feature>
<evidence type="ECO:0000256" key="5">
    <source>
        <dbReference type="ARBA" id="ARBA00022801"/>
    </source>
</evidence>
<keyword evidence="8 12" id="KW-0067">ATP-binding</keyword>
<evidence type="ECO:0000256" key="7">
    <source>
        <dbReference type="ARBA" id="ARBA00022833"/>
    </source>
</evidence>
<dbReference type="GO" id="GO:0005524">
    <property type="term" value="F:ATP binding"/>
    <property type="evidence" value="ECO:0007669"/>
    <property type="project" value="UniProtKB-UniRule"/>
</dbReference>
<dbReference type="GO" id="GO:0003677">
    <property type="term" value="F:DNA binding"/>
    <property type="evidence" value="ECO:0007669"/>
    <property type="project" value="UniProtKB-UniRule"/>
</dbReference>
<dbReference type="GO" id="GO:0043138">
    <property type="term" value="F:3'-5' DNA helicase activity"/>
    <property type="evidence" value="ECO:0007669"/>
    <property type="project" value="UniProtKB-EC"/>
</dbReference>
<dbReference type="NCBIfam" id="TIGR00595">
    <property type="entry name" value="priA"/>
    <property type="match status" value="1"/>
</dbReference>
<dbReference type="Pfam" id="PF18074">
    <property type="entry name" value="PriA_C"/>
    <property type="match status" value="1"/>
</dbReference>
<dbReference type="EC" id="5.6.2.4" evidence="12"/>
<comment type="catalytic activity">
    <reaction evidence="11 12">
        <text>ATP + H2O = ADP + phosphate + H(+)</text>
        <dbReference type="Rhea" id="RHEA:13065"/>
        <dbReference type="ChEBI" id="CHEBI:15377"/>
        <dbReference type="ChEBI" id="CHEBI:15378"/>
        <dbReference type="ChEBI" id="CHEBI:30616"/>
        <dbReference type="ChEBI" id="CHEBI:43474"/>
        <dbReference type="ChEBI" id="CHEBI:456216"/>
        <dbReference type="EC" id="5.6.2.4"/>
    </reaction>
</comment>
<accession>A0A1G9JJ43</accession>
<dbReference type="InterPro" id="IPR041222">
    <property type="entry name" value="PriA_3primeBD"/>
</dbReference>
<dbReference type="CDD" id="cd17929">
    <property type="entry name" value="DEXHc_priA"/>
    <property type="match status" value="1"/>
</dbReference>
<keyword evidence="4 12" id="KW-0547">Nucleotide-binding</keyword>
<evidence type="ECO:0000256" key="3">
    <source>
        <dbReference type="ARBA" id="ARBA00022723"/>
    </source>
</evidence>
<dbReference type="InterPro" id="IPR027417">
    <property type="entry name" value="P-loop_NTPase"/>
</dbReference>
<keyword evidence="16" id="KW-1185">Reference proteome</keyword>
<comment type="catalytic activity">
    <reaction evidence="12">
        <text>Couples ATP hydrolysis with the unwinding of duplex DNA by translocating in the 3'-5' direction.</text>
        <dbReference type="EC" id="5.6.2.4"/>
    </reaction>
</comment>
<organism evidence="15 16">
    <name type="scientific">Halarsenatibacter silvermanii</name>
    <dbReference type="NCBI Taxonomy" id="321763"/>
    <lineage>
        <taxon>Bacteria</taxon>
        <taxon>Bacillati</taxon>
        <taxon>Bacillota</taxon>
        <taxon>Clostridia</taxon>
        <taxon>Halanaerobiales</taxon>
        <taxon>Halarsenatibacteraceae</taxon>
        <taxon>Halarsenatibacter</taxon>
    </lineage>
</organism>
<dbReference type="PANTHER" id="PTHR30580">
    <property type="entry name" value="PRIMOSOMAL PROTEIN N"/>
    <property type="match status" value="1"/>
</dbReference>
<dbReference type="GO" id="GO:0016887">
    <property type="term" value="F:ATP hydrolysis activity"/>
    <property type="evidence" value="ECO:0007669"/>
    <property type="project" value="RHEA"/>
</dbReference>
<comment type="cofactor">
    <cofactor evidence="12">
        <name>Zn(2+)</name>
        <dbReference type="ChEBI" id="CHEBI:29105"/>
    </cofactor>
    <text evidence="12">Binds 2 zinc ions per subunit.</text>
</comment>
<evidence type="ECO:0000256" key="10">
    <source>
        <dbReference type="ARBA" id="ARBA00023235"/>
    </source>
</evidence>
<dbReference type="Pfam" id="PF00270">
    <property type="entry name" value="DEAD"/>
    <property type="match status" value="1"/>
</dbReference>
<dbReference type="EMBL" id="FNGO01000004">
    <property type="protein sequence ID" value="SDL37559.1"/>
    <property type="molecule type" value="Genomic_DNA"/>
</dbReference>
<feature type="domain" description="Helicase C-terminal" evidence="14">
    <location>
        <begin position="494"/>
        <end position="648"/>
    </location>
</feature>
<dbReference type="GO" id="GO:0006269">
    <property type="term" value="P:DNA replication, synthesis of primer"/>
    <property type="evidence" value="ECO:0007669"/>
    <property type="project" value="UniProtKB-KW"/>
</dbReference>
<keyword evidence="5 12" id="KW-0378">Hydrolase</keyword>
<dbReference type="InterPro" id="IPR001650">
    <property type="entry name" value="Helicase_C-like"/>
</dbReference>
<dbReference type="GO" id="GO:0008270">
    <property type="term" value="F:zinc ion binding"/>
    <property type="evidence" value="ECO:0007669"/>
    <property type="project" value="UniProtKB-UniRule"/>
</dbReference>
<dbReference type="Gene3D" id="3.40.50.300">
    <property type="entry name" value="P-loop containing nucleotide triphosphate hydrolases"/>
    <property type="match status" value="2"/>
</dbReference>
<dbReference type="InterPro" id="IPR040498">
    <property type="entry name" value="PriA_CRR"/>
</dbReference>
<evidence type="ECO:0000256" key="11">
    <source>
        <dbReference type="ARBA" id="ARBA00048988"/>
    </source>
</evidence>
<evidence type="ECO:0000256" key="4">
    <source>
        <dbReference type="ARBA" id="ARBA00022741"/>
    </source>
</evidence>
<dbReference type="SUPFAM" id="SSF52540">
    <property type="entry name" value="P-loop containing nucleoside triphosphate hydrolases"/>
    <property type="match status" value="2"/>
</dbReference>
<feature type="binding site" evidence="12">
    <location>
        <position position="462"/>
    </location>
    <ligand>
        <name>Zn(2+)</name>
        <dbReference type="ChEBI" id="CHEBI:29105"/>
        <label>1</label>
    </ligand>
</feature>
<keyword evidence="6 12" id="KW-0347">Helicase</keyword>
<dbReference type="PROSITE" id="PS51194">
    <property type="entry name" value="HELICASE_CTER"/>
    <property type="match status" value="1"/>
</dbReference>
<dbReference type="GO" id="GO:0006270">
    <property type="term" value="P:DNA replication initiation"/>
    <property type="evidence" value="ECO:0007669"/>
    <property type="project" value="TreeGrafter"/>
</dbReference>
<reference evidence="15 16" key="1">
    <citation type="submission" date="2016-10" db="EMBL/GenBank/DDBJ databases">
        <authorList>
            <person name="de Groot N.N."/>
        </authorList>
    </citation>
    <scope>NUCLEOTIDE SEQUENCE [LARGE SCALE GENOMIC DNA]</scope>
    <source>
        <strain evidence="15 16">SLAS-1</strain>
    </source>
</reference>
<dbReference type="Proteomes" id="UP000199476">
    <property type="component" value="Unassembled WGS sequence"/>
</dbReference>
<evidence type="ECO:0000256" key="9">
    <source>
        <dbReference type="ARBA" id="ARBA00023125"/>
    </source>
</evidence>
<keyword evidence="9 12" id="KW-0238">DNA-binding</keyword>
<dbReference type="InterPro" id="IPR011545">
    <property type="entry name" value="DEAD/DEAH_box_helicase_dom"/>
</dbReference>
<dbReference type="SMART" id="SM00487">
    <property type="entry name" value="DEXDc"/>
    <property type="match status" value="1"/>
</dbReference>
<dbReference type="Pfam" id="PF17764">
    <property type="entry name" value="PriA_3primeBD"/>
    <property type="match status" value="1"/>
</dbReference>
<keyword evidence="10 12" id="KW-0413">Isomerase</keyword>
<evidence type="ECO:0000313" key="15">
    <source>
        <dbReference type="EMBL" id="SDL37559.1"/>
    </source>
</evidence>
<protein>
    <recommendedName>
        <fullName evidence="12">Replication restart protein PriA</fullName>
    </recommendedName>
    <alternativeName>
        <fullName evidence="12">ATP-dependent DNA helicase PriA</fullName>
        <ecNumber evidence="12">5.6.2.4</ecNumber>
    </alternativeName>
    <alternativeName>
        <fullName evidence="12">DNA 3'-5' helicase PriA</fullName>
    </alternativeName>
</protein>
<keyword evidence="2 12" id="KW-0235">DNA replication</keyword>
<keyword evidence="7 12" id="KW-0862">Zinc</keyword>
<proteinExistence type="inferred from homology"/>
<evidence type="ECO:0000256" key="8">
    <source>
        <dbReference type="ARBA" id="ARBA00022840"/>
    </source>
</evidence>
<evidence type="ECO:0000259" key="13">
    <source>
        <dbReference type="PROSITE" id="PS51192"/>
    </source>
</evidence>
<dbReference type="GO" id="GO:1990077">
    <property type="term" value="C:primosome complex"/>
    <property type="evidence" value="ECO:0007669"/>
    <property type="project" value="UniProtKB-UniRule"/>
</dbReference>
<feature type="binding site" evidence="12">
    <location>
        <position position="486"/>
    </location>
    <ligand>
        <name>Zn(2+)</name>
        <dbReference type="ChEBI" id="CHEBI:29105"/>
        <label>2</label>
    </ligand>
</feature>
<sequence length="753" mass="85344">MRKLSDKFLEVTVDVPITGSGELTYMPGKNRSSDDFSLGQQITVPLGSRKVIGYVTGFTQNPDIDHKKIKPAGDIINEKPCFSAGLIKSLKRLSSYYHTSLQSFIRAALPARVRAGKMSGTSRIHYRVPEKMNLEATIEKLKKRAPAQSRVLEFLLNREEEVMAAADIIDLAEVTRSVLYGLEEKDLLERCEITVKKSPEYVVKSSKDRSANENITLNDEQAQALNRMMPAVENEKSEVILLHGVTGSGKTELYLRLTEACLEYKRQAIILVPEISLTPYLVDFFYRKFPGRIAVMHSRLSPAERRDEWFRIRNGEASIVIGARSAVFAPLQNPGLIVIDEEHENTYKQETPPYYHARGAAVIRGQVENFPVVMGSATPSLESYHFASRGDYVYLSLDERAGGGRMPDIEIADMRQEMSDGNSNVFSKKIRKALEKRLNENEQSLIFLNRRGFANFILCQECGEALECQHCDITLTYHRTSDQLKCHYCDFSSEIPEYCPECESDLLKEFGTGTEKLETRLEELYPDAAIARMDQDTTRSKDSYKKLLSRIDRGELDIIVGTQMIAKGHDFHNITLVGVMGADTVLNLPDFRSSERAFQLLTQVAGRAGRGDKKGRVIIQSFDPEHYVLENVVGGKDHKFYDQEINLRRKLNYPPLSRLVRIIIKGENHDSVASFASELEDFIASKPCGSMTYRGPAPAPLTRIKKNYRWHMLIFFENVNSRLNYIPYLKKFIKSEEPEEINSAVDVDPLSML</sequence>
<dbReference type="CDD" id="cd18804">
    <property type="entry name" value="SF2_C_priA"/>
    <property type="match status" value="1"/>
</dbReference>